<feature type="signal peptide" evidence="1">
    <location>
        <begin position="1"/>
        <end position="38"/>
    </location>
</feature>
<accession>A0A1Y1IRX0</accession>
<dbReference type="SUPFAM" id="SSF50998">
    <property type="entry name" value="Quinoprotein alcohol dehydrogenase-like"/>
    <property type="match status" value="1"/>
</dbReference>
<evidence type="ECO:0000256" key="1">
    <source>
        <dbReference type="SAM" id="SignalP"/>
    </source>
</evidence>
<dbReference type="STRING" id="105231.A0A1Y1IRX0"/>
<sequence>MFCQAEKCVESACAGMGASPYLALVALLFLASTMPASAQSVLQYHNSGTRSGLYVDPLFNASSAPTLVLDPTFNVTIPGPVYAQTLYLANSSLAGRDVIFVATEQNQVLAVDARSGVTLWNRTLAPPVNGNILLCGNINPSGITGTPVIDTQYGIISFVTLTSANGTLDGVRSLAWALSVLNGAVMPGWPIDIQAALTAQNYTFISSNQQQRGALTLLNGTVYIPYGGLAGDCAEYYGVVVGIPLRTPSAVQAYVSNGYKGGLWATPGVSTDGVNIFGAAGNTGSLTGFAAPEVWSGGEALLRLQPGPVFTNSTRDFFAPADWRALDDADTDIGSSAALLVDLPGAVPSALAVAMGKNGVVYLTDRNNLGGVGGELFQAKVMASVIISTPVAYNTSNGTFLALASTPGVGCPPGQAGDIVGLQLRAGAPPNFTVAWCAASRSTSRTALVVTSPGGNGTAIVWVLGTGGLRGFDGVTGQLVYNGTATFPLLRSWQTPIVAKGRLYFADDTRLYAFKLAGAPDLPVANNNTIQSLLNATLTRGPVVLPNGTLGNLSGTLG</sequence>
<evidence type="ECO:0008006" key="4">
    <source>
        <dbReference type="Google" id="ProtNLM"/>
    </source>
</evidence>
<dbReference type="EMBL" id="DF237645">
    <property type="protein sequence ID" value="GAQ90878.1"/>
    <property type="molecule type" value="Genomic_DNA"/>
</dbReference>
<dbReference type="InterPro" id="IPR011047">
    <property type="entry name" value="Quinoprotein_ADH-like_sf"/>
</dbReference>
<name>A0A1Y1IRX0_KLENI</name>
<feature type="chain" id="PRO_5012688608" description="Pyrrolo-quinoline quinone" evidence="1">
    <location>
        <begin position="39"/>
        <end position="558"/>
    </location>
</feature>
<reference evidence="2 3" key="1">
    <citation type="journal article" date="2014" name="Nat. Commun.">
        <title>Klebsormidium flaccidum genome reveals primary factors for plant terrestrial adaptation.</title>
        <authorList>
            <person name="Hori K."/>
            <person name="Maruyama F."/>
            <person name="Fujisawa T."/>
            <person name="Togashi T."/>
            <person name="Yamamoto N."/>
            <person name="Seo M."/>
            <person name="Sato S."/>
            <person name="Yamada T."/>
            <person name="Mori H."/>
            <person name="Tajima N."/>
            <person name="Moriyama T."/>
            <person name="Ikeuchi M."/>
            <person name="Watanabe M."/>
            <person name="Wada H."/>
            <person name="Kobayashi K."/>
            <person name="Saito M."/>
            <person name="Masuda T."/>
            <person name="Sasaki-Sekimoto Y."/>
            <person name="Mashiguchi K."/>
            <person name="Awai K."/>
            <person name="Shimojima M."/>
            <person name="Masuda S."/>
            <person name="Iwai M."/>
            <person name="Nobusawa T."/>
            <person name="Narise T."/>
            <person name="Kondo S."/>
            <person name="Saito H."/>
            <person name="Sato R."/>
            <person name="Murakawa M."/>
            <person name="Ihara Y."/>
            <person name="Oshima-Yamada Y."/>
            <person name="Ohtaka K."/>
            <person name="Satoh M."/>
            <person name="Sonobe K."/>
            <person name="Ishii M."/>
            <person name="Ohtani R."/>
            <person name="Kanamori-Sato M."/>
            <person name="Honoki R."/>
            <person name="Miyazaki D."/>
            <person name="Mochizuki H."/>
            <person name="Umetsu J."/>
            <person name="Higashi K."/>
            <person name="Shibata D."/>
            <person name="Kamiya Y."/>
            <person name="Sato N."/>
            <person name="Nakamura Y."/>
            <person name="Tabata S."/>
            <person name="Ida S."/>
            <person name="Kurokawa K."/>
            <person name="Ohta H."/>
        </authorList>
    </citation>
    <scope>NUCLEOTIDE SEQUENCE [LARGE SCALE GENOMIC DNA]</scope>
    <source>
        <strain evidence="2 3">NIES-2285</strain>
    </source>
</reference>
<dbReference type="AlphaFoldDB" id="A0A1Y1IRX0"/>
<protein>
    <recommendedName>
        <fullName evidence="4">Pyrrolo-quinoline quinone</fullName>
    </recommendedName>
</protein>
<organism evidence="2 3">
    <name type="scientific">Klebsormidium nitens</name>
    <name type="common">Green alga</name>
    <name type="synonym">Ulothrix nitens</name>
    <dbReference type="NCBI Taxonomy" id="105231"/>
    <lineage>
        <taxon>Eukaryota</taxon>
        <taxon>Viridiplantae</taxon>
        <taxon>Streptophyta</taxon>
        <taxon>Klebsormidiophyceae</taxon>
        <taxon>Klebsormidiales</taxon>
        <taxon>Klebsormidiaceae</taxon>
        <taxon>Klebsormidium</taxon>
    </lineage>
</organism>
<dbReference type="OMA" id="GSIWMSG"/>
<dbReference type="Proteomes" id="UP000054558">
    <property type="component" value="Unassembled WGS sequence"/>
</dbReference>
<dbReference type="OrthoDB" id="5985073at2759"/>
<keyword evidence="3" id="KW-1185">Reference proteome</keyword>
<evidence type="ECO:0000313" key="2">
    <source>
        <dbReference type="EMBL" id="GAQ90878.1"/>
    </source>
</evidence>
<gene>
    <name evidence="2" type="ORF">KFL_006960040</name>
</gene>
<keyword evidence="1" id="KW-0732">Signal</keyword>
<evidence type="ECO:0000313" key="3">
    <source>
        <dbReference type="Proteomes" id="UP000054558"/>
    </source>
</evidence>
<proteinExistence type="predicted"/>